<dbReference type="Proteomes" id="UP001642409">
    <property type="component" value="Unassembled WGS sequence"/>
</dbReference>
<evidence type="ECO:0000256" key="2">
    <source>
        <dbReference type="ARBA" id="ARBA00022741"/>
    </source>
</evidence>
<keyword evidence="4 9" id="KW-0347">Helicase</keyword>
<dbReference type="InterPro" id="IPR027417">
    <property type="entry name" value="P-loop_NTPase"/>
</dbReference>
<organism evidence="9">
    <name type="scientific">Hexamita inflata</name>
    <dbReference type="NCBI Taxonomy" id="28002"/>
    <lineage>
        <taxon>Eukaryota</taxon>
        <taxon>Metamonada</taxon>
        <taxon>Diplomonadida</taxon>
        <taxon>Hexamitidae</taxon>
        <taxon>Hexamitinae</taxon>
        <taxon>Hexamita</taxon>
    </lineage>
</organism>
<evidence type="ECO:0000256" key="7">
    <source>
        <dbReference type="SAM" id="Coils"/>
    </source>
</evidence>
<dbReference type="SUPFAM" id="SSF52540">
    <property type="entry name" value="P-loop containing nucleoside triphosphate hydrolases"/>
    <property type="match status" value="1"/>
</dbReference>
<dbReference type="GO" id="GO:0016787">
    <property type="term" value="F:hydrolase activity"/>
    <property type="evidence" value="ECO:0007669"/>
    <property type="project" value="UniProtKB-KW"/>
</dbReference>
<dbReference type="InterPro" id="IPR041677">
    <property type="entry name" value="DNA2/NAM7_AAA_11"/>
</dbReference>
<dbReference type="Pfam" id="PF13087">
    <property type="entry name" value="AAA_12"/>
    <property type="match status" value="1"/>
</dbReference>
<dbReference type="Pfam" id="PF13086">
    <property type="entry name" value="AAA_11"/>
    <property type="match status" value="1"/>
</dbReference>
<proteinExistence type="inferred from homology"/>
<dbReference type="GO" id="GO:0043139">
    <property type="term" value="F:5'-3' DNA helicase activity"/>
    <property type="evidence" value="ECO:0007669"/>
    <property type="project" value="TreeGrafter"/>
</dbReference>
<keyword evidence="5" id="KW-0067">ATP-binding</keyword>
<feature type="coiled-coil region" evidence="7">
    <location>
        <begin position="317"/>
        <end position="353"/>
    </location>
</feature>
<evidence type="ECO:0000256" key="1">
    <source>
        <dbReference type="ARBA" id="ARBA00007913"/>
    </source>
</evidence>
<keyword evidence="3" id="KW-0378">Hydrolase</keyword>
<evidence type="ECO:0000259" key="8">
    <source>
        <dbReference type="SMART" id="SM00487"/>
    </source>
</evidence>
<dbReference type="FunFam" id="3.40.50.300:FF:000326">
    <property type="entry name" value="P-loop containing nucleoside triphosphate hydrolase"/>
    <property type="match status" value="1"/>
</dbReference>
<keyword evidence="2" id="KW-0547">Nucleotide-binding</keyword>
<gene>
    <name evidence="10" type="ORF">HINF_LOCUS24440</name>
    <name evidence="9" type="ORF">HINF_LOCUS25674</name>
</gene>
<keyword evidence="7" id="KW-0175">Coiled coil</keyword>
<reference evidence="10 11" key="2">
    <citation type="submission" date="2024-07" db="EMBL/GenBank/DDBJ databases">
        <authorList>
            <person name="Akdeniz Z."/>
        </authorList>
    </citation>
    <scope>NUCLEOTIDE SEQUENCE [LARGE SCALE GENOMIC DNA]</scope>
</reference>
<evidence type="ECO:0000256" key="6">
    <source>
        <dbReference type="ARBA" id="ARBA00048432"/>
    </source>
</evidence>
<dbReference type="InterPro" id="IPR014001">
    <property type="entry name" value="Helicase_ATP-bd"/>
</dbReference>
<dbReference type="Gene3D" id="2.40.30.270">
    <property type="match status" value="1"/>
</dbReference>
<dbReference type="Gene3D" id="3.40.50.300">
    <property type="entry name" value="P-loop containing nucleotide triphosphate hydrolases"/>
    <property type="match status" value="2"/>
</dbReference>
<accession>A0AA86PNF1</accession>
<sequence>MISAAWIQKIRDALEAEKQEEQAKSPVIVGYSLELFKGNKTELQEQLSSAPQFKLKELQDAGYAMTHLEYLETSSSGSLNQSLLVLERPEQKNEGANFRNRDLIYLFDHKQRLISRGAIFSMNPSSLTLLLDDADPDEVTGPFIVTKAGSDATYRYNQQVLKALQADTCIGDAGRYFIQMFFNAENEVRNTQKLEPVTCNLNEQQQKAVQKMQTMNPKQYLVVHGPPGSGKTTTVSAGIKAFIKSNPSARVLITGPSNVSVDNVMMQLNGLPMVRIGSVARASEEITPYLLDNVVQRLNQSELNGALIDVKDAKLGLQKAKKKQANQGDKKEFLQAKQNLRAMNKQLQKAEQSCVTKTLQQAKILCCTLSGCSHFNTLVAAEYTKGFDLVVIDEAAQALDVQLISALQLAKRAVVFAGDPMQLAPTVLSSSAPKEYSEPLLYRLCKQNEKVMESDNYVLLDTQYRFDKLINEFPSKQFYNSRLKANKQEVSQTLEWTSVCFLNTAGYDFVEEKPDSGKIFEQLSLRNQNEAELVVKLVTKLIDEGESPNNIGVISGYAAQISLLNQQLGGQGIEIATVDGFQGREKEIIIMSMVRSNDDGIVGFMNDPRRLNVSITRAKRLLIVVGDAETLQKDKLLGQYVDWLYDNADQIAVDEI</sequence>
<evidence type="ECO:0000313" key="9">
    <source>
        <dbReference type="EMBL" id="CAI9938029.1"/>
    </source>
</evidence>
<dbReference type="PANTHER" id="PTHR43788:SF8">
    <property type="entry name" value="DNA-BINDING PROTEIN SMUBP-2"/>
    <property type="match status" value="1"/>
</dbReference>
<dbReference type="EMBL" id="CAXDID020000071">
    <property type="protein sequence ID" value="CAL6014792.1"/>
    <property type="molecule type" value="Genomic_DNA"/>
</dbReference>
<dbReference type="SMART" id="SM00487">
    <property type="entry name" value="DEXDc"/>
    <property type="match status" value="1"/>
</dbReference>
<comment type="catalytic activity">
    <reaction evidence="6">
        <text>ATP + H2O = ADP + phosphate + H(+)</text>
        <dbReference type="Rhea" id="RHEA:13065"/>
        <dbReference type="ChEBI" id="CHEBI:15377"/>
        <dbReference type="ChEBI" id="CHEBI:15378"/>
        <dbReference type="ChEBI" id="CHEBI:30616"/>
        <dbReference type="ChEBI" id="CHEBI:43474"/>
        <dbReference type="ChEBI" id="CHEBI:456216"/>
        <dbReference type="EC" id="3.6.4.12"/>
    </reaction>
    <physiologicalReaction direction="left-to-right" evidence="6">
        <dbReference type="Rhea" id="RHEA:13066"/>
    </physiologicalReaction>
</comment>
<reference evidence="9" key="1">
    <citation type="submission" date="2023-06" db="EMBL/GenBank/DDBJ databases">
        <authorList>
            <person name="Kurt Z."/>
        </authorList>
    </citation>
    <scope>NUCLEOTIDE SEQUENCE</scope>
</reference>
<dbReference type="EMBL" id="CATOUU010000653">
    <property type="protein sequence ID" value="CAI9938029.1"/>
    <property type="molecule type" value="Genomic_DNA"/>
</dbReference>
<evidence type="ECO:0000313" key="11">
    <source>
        <dbReference type="Proteomes" id="UP001642409"/>
    </source>
</evidence>
<dbReference type="GO" id="GO:0005694">
    <property type="term" value="C:chromosome"/>
    <property type="evidence" value="ECO:0007669"/>
    <property type="project" value="UniProtKB-ARBA"/>
</dbReference>
<protein>
    <submittedName>
        <fullName evidence="9">DNA helicase</fullName>
    </submittedName>
    <submittedName>
        <fullName evidence="10">DNA_helicase</fullName>
    </submittedName>
</protein>
<dbReference type="PANTHER" id="PTHR43788">
    <property type="entry name" value="DNA2/NAM7 HELICASE FAMILY MEMBER"/>
    <property type="match status" value="1"/>
</dbReference>
<dbReference type="InterPro" id="IPR050534">
    <property type="entry name" value="Coronavir_polyprotein_1ab"/>
</dbReference>
<feature type="domain" description="Helicase ATP-binding" evidence="8">
    <location>
        <begin position="197"/>
        <end position="465"/>
    </location>
</feature>
<dbReference type="InterPro" id="IPR047187">
    <property type="entry name" value="SF1_C_Upf1"/>
</dbReference>
<evidence type="ECO:0000256" key="4">
    <source>
        <dbReference type="ARBA" id="ARBA00022806"/>
    </source>
</evidence>
<evidence type="ECO:0000256" key="5">
    <source>
        <dbReference type="ARBA" id="ARBA00022840"/>
    </source>
</evidence>
<evidence type="ECO:0000313" key="10">
    <source>
        <dbReference type="EMBL" id="CAL6014792.1"/>
    </source>
</evidence>
<keyword evidence="11" id="KW-1185">Reference proteome</keyword>
<dbReference type="GO" id="GO:0005524">
    <property type="term" value="F:ATP binding"/>
    <property type="evidence" value="ECO:0007669"/>
    <property type="project" value="UniProtKB-KW"/>
</dbReference>
<evidence type="ECO:0000256" key="3">
    <source>
        <dbReference type="ARBA" id="ARBA00022801"/>
    </source>
</evidence>
<dbReference type="CDD" id="cd18808">
    <property type="entry name" value="SF1_C_Upf1"/>
    <property type="match status" value="1"/>
</dbReference>
<comment type="similarity">
    <text evidence="1">Belongs to the DNA2/NAM7 helicase family.</text>
</comment>
<dbReference type="InterPro" id="IPR041679">
    <property type="entry name" value="DNA2/NAM7-like_C"/>
</dbReference>
<comment type="caution">
    <text evidence="9">The sequence shown here is derived from an EMBL/GenBank/DDBJ whole genome shotgun (WGS) entry which is preliminary data.</text>
</comment>
<name>A0AA86PNF1_9EUKA</name>
<dbReference type="AlphaFoldDB" id="A0AA86PNF1"/>